<feature type="compositionally biased region" description="Pro residues" evidence="1">
    <location>
        <begin position="126"/>
        <end position="140"/>
    </location>
</feature>
<evidence type="ECO:0000256" key="1">
    <source>
        <dbReference type="SAM" id="MobiDB-lite"/>
    </source>
</evidence>
<sequence length="290" mass="30326">MTTLRFLLILLLILNALAFAAIGGWLGGEPPAGEAGRIAAQLHPERIRLANETGATGLAPVAAEPPPPAAVVARAPSAPEATAAAPPDTTTGNAPARAATDDATLPAAQVAPEPAHPPAAEIAPAAEPPPPEPALVPAPSPAPPALCHVWADLGASEADRLAQRLRRIGITAARSRSETPEAWWVRIPPQRNRSEAERRVVELNLLGVSDTFIVQESGPNQNAVSLGLFKTENRARILLGQLRAKGVENAGIEPRMGTSYRIQANVPANELRIVESAAPGLRARRQACTR</sequence>
<dbReference type="AlphaFoldDB" id="C4KBS3"/>
<organism evidence="3 4">
    <name type="scientific">Thauera aminoaromatica</name>
    <dbReference type="NCBI Taxonomy" id="164330"/>
    <lineage>
        <taxon>Bacteria</taxon>
        <taxon>Pseudomonadati</taxon>
        <taxon>Pseudomonadota</taxon>
        <taxon>Betaproteobacteria</taxon>
        <taxon>Rhodocyclales</taxon>
        <taxon>Zoogloeaceae</taxon>
        <taxon>Thauera</taxon>
    </lineage>
</organism>
<evidence type="ECO:0000259" key="2">
    <source>
        <dbReference type="PROSITE" id="PS51724"/>
    </source>
</evidence>
<reference evidence="4" key="1">
    <citation type="submission" date="2009-05" db="EMBL/GenBank/DDBJ databases">
        <title>Complete sequence of chromosome of Thauera sp. MZ1T.</title>
        <authorList>
            <consortium name="US DOE Joint Genome Institute"/>
            <person name="Lucas S."/>
            <person name="Copeland A."/>
            <person name="Lapidus A."/>
            <person name="Glavina del Rio T."/>
            <person name="Dalin E."/>
            <person name="Tice H."/>
            <person name="Bruce D."/>
            <person name="Goodwin L."/>
            <person name="Pitluck S."/>
            <person name="Sims D."/>
            <person name="Brettin T."/>
            <person name="Detter J.C."/>
            <person name="Han C."/>
            <person name="Larimer F."/>
            <person name="Land M."/>
            <person name="Hauser L."/>
            <person name="Kyrpides N."/>
            <person name="Mikhailova N."/>
            <person name="Sayler G.S."/>
        </authorList>
    </citation>
    <scope>NUCLEOTIDE SEQUENCE [LARGE SCALE GENOMIC DNA]</scope>
    <source>
        <strain evidence="4">MZ1T</strain>
    </source>
</reference>
<dbReference type="PROSITE" id="PS51724">
    <property type="entry name" value="SPOR"/>
    <property type="match status" value="1"/>
</dbReference>
<dbReference type="InterPro" id="IPR007730">
    <property type="entry name" value="SPOR-like_dom"/>
</dbReference>
<feature type="compositionally biased region" description="Low complexity" evidence="1">
    <location>
        <begin position="70"/>
        <end position="96"/>
    </location>
</feature>
<name>C4KBS3_THASP</name>
<dbReference type="KEGG" id="tmz:Tmz1t_3655"/>
<dbReference type="STRING" id="85643.Tmz1t_3655"/>
<gene>
    <name evidence="3" type="ordered locus">Tmz1t_3655</name>
</gene>
<dbReference type="InterPro" id="IPR036680">
    <property type="entry name" value="SPOR-like_sf"/>
</dbReference>
<proteinExistence type="predicted"/>
<dbReference type="Proteomes" id="UP000002186">
    <property type="component" value="Chromosome"/>
</dbReference>
<dbReference type="RefSeq" id="WP_012586052.1">
    <property type="nucleotide sequence ID" value="NC_011662.2"/>
</dbReference>
<accession>C4KBS3</accession>
<evidence type="ECO:0000313" key="4">
    <source>
        <dbReference type="Proteomes" id="UP000002186"/>
    </source>
</evidence>
<feature type="compositionally biased region" description="Low complexity" evidence="1">
    <location>
        <begin position="106"/>
        <end position="125"/>
    </location>
</feature>
<dbReference type="eggNOG" id="ENOG503300Q">
    <property type="taxonomic scope" value="Bacteria"/>
</dbReference>
<dbReference type="OrthoDB" id="5298866at2"/>
<dbReference type="GO" id="GO:0042834">
    <property type="term" value="F:peptidoglycan binding"/>
    <property type="evidence" value="ECO:0007669"/>
    <property type="project" value="InterPro"/>
</dbReference>
<dbReference type="Pfam" id="PF05036">
    <property type="entry name" value="SPOR"/>
    <property type="match status" value="1"/>
</dbReference>
<feature type="domain" description="SPOR" evidence="2">
    <location>
        <begin position="177"/>
        <end position="259"/>
    </location>
</feature>
<reference evidence="3 4" key="2">
    <citation type="journal article" date="2012" name="Stand. Genomic Sci.">
        <title>Complete genome sequence of Thauera aminoaromatica strain MZ1T.</title>
        <authorList>
            <person name="Jiang K."/>
            <person name="Sanseverino J."/>
            <person name="Chauhan A."/>
            <person name="Lucas S."/>
            <person name="Copeland A."/>
            <person name="Lapidus A."/>
            <person name="Del Rio T.G."/>
            <person name="Dalin E."/>
            <person name="Tice H."/>
            <person name="Bruce D."/>
            <person name="Goodwin L."/>
            <person name="Pitluck S."/>
            <person name="Sims D."/>
            <person name="Brettin T."/>
            <person name="Detter J.C."/>
            <person name="Han C."/>
            <person name="Chang Y.J."/>
            <person name="Larimer F."/>
            <person name="Land M."/>
            <person name="Hauser L."/>
            <person name="Kyrpides N.C."/>
            <person name="Mikhailova N."/>
            <person name="Moser S."/>
            <person name="Jegier P."/>
            <person name="Close D."/>
            <person name="Debruyn J.M."/>
            <person name="Wang Y."/>
            <person name="Layton A.C."/>
            <person name="Allen M.S."/>
            <person name="Sayler G.S."/>
        </authorList>
    </citation>
    <scope>NUCLEOTIDE SEQUENCE [LARGE SCALE GENOMIC DNA]</scope>
    <source>
        <strain evidence="3 4">MZ1T</strain>
    </source>
</reference>
<dbReference type="EMBL" id="CP001281">
    <property type="protein sequence ID" value="ACR02248.1"/>
    <property type="molecule type" value="Genomic_DNA"/>
</dbReference>
<feature type="region of interest" description="Disordered" evidence="1">
    <location>
        <begin position="65"/>
        <end position="140"/>
    </location>
</feature>
<protein>
    <submittedName>
        <fullName evidence="3">Sporulation domain protein</fullName>
    </submittedName>
</protein>
<evidence type="ECO:0000313" key="3">
    <source>
        <dbReference type="EMBL" id="ACR02248.1"/>
    </source>
</evidence>
<keyword evidence="4" id="KW-1185">Reference proteome</keyword>
<dbReference type="HOGENOM" id="CLU_085053_0_0_4"/>
<dbReference type="SUPFAM" id="SSF110997">
    <property type="entry name" value="Sporulation related repeat"/>
    <property type="match status" value="1"/>
</dbReference>